<evidence type="ECO:0000256" key="1">
    <source>
        <dbReference type="SAM" id="Coils"/>
    </source>
</evidence>
<evidence type="ECO:0000313" key="3">
    <source>
        <dbReference type="EMBL" id="QJB21964.1"/>
    </source>
</evidence>
<keyword evidence="4" id="KW-1185">Reference proteome</keyword>
<keyword evidence="2" id="KW-1133">Transmembrane helix</keyword>
<keyword evidence="1" id="KW-0175">Coiled coil</keyword>
<sequence>MARTSEYGAHQKFKAQIVEAKLQNAESIIEAKQDRIKQLMQYADADRNGALILGFMAGVLVTSIAAVVLM</sequence>
<reference evidence="3" key="1">
    <citation type="submission" date="2020-03" db="EMBL/GenBank/DDBJ databases">
        <title>Development of an integrated pest management strategy to control Xanthomonas campestris pv. campestris using bacteriophages.</title>
        <authorList>
            <person name="Holtappels D."/>
            <person name="Lavigne R."/>
            <person name="Wagemans J."/>
        </authorList>
    </citation>
    <scope>NUCLEOTIDE SEQUENCE</scope>
</reference>
<accession>A0A858NQV8</accession>
<evidence type="ECO:0000313" key="4">
    <source>
        <dbReference type="Proteomes" id="UP000671940"/>
    </source>
</evidence>
<dbReference type="EMBL" id="MT161383">
    <property type="protein sequence ID" value="QJB21964.1"/>
    <property type="molecule type" value="Genomic_DNA"/>
</dbReference>
<feature type="coiled-coil region" evidence="1">
    <location>
        <begin position="15"/>
        <end position="42"/>
    </location>
</feature>
<feature type="transmembrane region" description="Helical" evidence="2">
    <location>
        <begin position="49"/>
        <end position="69"/>
    </location>
</feature>
<gene>
    <name evidence="3" type="ORF">XccvBFoX3_gp64</name>
</gene>
<keyword evidence="2" id="KW-0472">Membrane</keyword>
<name>A0A858NQV8_9CAUD</name>
<proteinExistence type="predicted"/>
<dbReference type="Proteomes" id="UP000671940">
    <property type="component" value="Segment"/>
</dbReference>
<organism evidence="3 4">
    <name type="scientific">Xanthomonas phage FoX3</name>
    <dbReference type="NCBI Taxonomy" id="2723899"/>
    <lineage>
        <taxon>Viruses</taxon>
        <taxon>Duplodnaviria</taxon>
        <taxon>Heunggongvirae</taxon>
        <taxon>Uroviricota</taxon>
        <taxon>Caudoviricetes</taxon>
        <taxon>Foxunavirus</taxon>
        <taxon>Foxunavirus fox3</taxon>
    </lineage>
</organism>
<evidence type="ECO:0000256" key="2">
    <source>
        <dbReference type="SAM" id="Phobius"/>
    </source>
</evidence>
<protein>
    <submittedName>
        <fullName evidence="3">Uncharacterized protein</fullName>
    </submittedName>
</protein>
<keyword evidence="2" id="KW-0812">Transmembrane</keyword>